<protein>
    <submittedName>
        <fullName evidence="1">Uncharacterized protein</fullName>
    </submittedName>
</protein>
<dbReference type="HOGENOM" id="CLU_3403741_0_0_9"/>
<dbReference type="STRING" id="1921421.M493_03340"/>
<evidence type="ECO:0000313" key="1">
    <source>
        <dbReference type="EMBL" id="AGT30975.1"/>
    </source>
</evidence>
<accession>S5ZA04</accession>
<evidence type="ECO:0000313" key="2">
    <source>
        <dbReference type="Proteomes" id="UP000015500"/>
    </source>
</evidence>
<reference evidence="1 2" key="1">
    <citation type="journal article" date="2014" name="Genome Announc.">
        <title>Complete Genome Sequence of the Thermophilic Polychlorinated Biphenyl Degrader Geobacillus sp. Strain JF8 (NBRC 109937).</title>
        <authorList>
            <person name="Shintani M."/>
            <person name="Ohtsubo Y."/>
            <person name="Fukuda K."/>
            <person name="Hosoyama A."/>
            <person name="Ohji S."/>
            <person name="Yamazoe A."/>
            <person name="Fujita N."/>
            <person name="Nagata Y."/>
            <person name="Tsuda M."/>
            <person name="Hatta T."/>
            <person name="Kimbara K."/>
        </authorList>
    </citation>
    <scope>NUCLEOTIDE SEQUENCE [LARGE SCALE GENOMIC DNA]</scope>
    <source>
        <strain evidence="1 2">JF8</strain>
    </source>
</reference>
<dbReference type="AlphaFoldDB" id="S5ZA04"/>
<gene>
    <name evidence="1" type="ORF">M493_03340</name>
</gene>
<dbReference type="EMBL" id="CP006254">
    <property type="protein sequence ID" value="AGT30975.1"/>
    <property type="molecule type" value="Genomic_DNA"/>
</dbReference>
<proteinExistence type="predicted"/>
<organism evidence="1 2">
    <name type="scientific">Geobacillus genomosp. 3</name>
    <dbReference type="NCBI Taxonomy" id="1921421"/>
    <lineage>
        <taxon>Bacteria</taxon>
        <taxon>Bacillati</taxon>
        <taxon>Bacillota</taxon>
        <taxon>Bacilli</taxon>
        <taxon>Bacillales</taxon>
        <taxon>Anoxybacillaceae</taxon>
        <taxon>Geobacillus</taxon>
    </lineage>
</organism>
<dbReference type="Proteomes" id="UP000015500">
    <property type="component" value="Chromosome"/>
</dbReference>
<sequence length="30" mass="3601">MFFFCPFRHSHENEKKCKAANEQKSGVMIR</sequence>
<dbReference type="KEGG" id="gjf:M493_03340"/>
<name>S5ZA04_GEOG3</name>
<keyword evidence="2" id="KW-1185">Reference proteome</keyword>